<dbReference type="Pfam" id="PF11731">
    <property type="entry name" value="Cdd1"/>
    <property type="match status" value="1"/>
</dbReference>
<reference evidence="1 2" key="1">
    <citation type="submission" date="2019-04" db="EMBL/GenBank/DDBJ databases">
        <title>Bacillus caeni sp. nov., a bacterium isolated from mangrove sediment.</title>
        <authorList>
            <person name="Huang H."/>
            <person name="Mo K."/>
            <person name="Hu Y."/>
        </authorList>
    </citation>
    <scope>NUCLEOTIDE SEQUENCE [LARGE SCALE GENOMIC DNA]</scope>
    <source>
        <strain evidence="1 2">HB172195</strain>
    </source>
</reference>
<dbReference type="InterPro" id="IPR021725">
    <property type="entry name" value="Cdd1"/>
</dbReference>
<sequence>MKRKKSPKLPLTDEERNKLRNAKIKLADIHLLEIDDLAKIPGFSNARARYLIGLASFQQVPSIGYEFADKVVRYLEFYSMEELIDQNWAELVHRLERKLGCWTDPCVEDQVICLIHHASHPESDKQWFHFTDERKRYRTEFGYPDTRPKLAWYEKK</sequence>
<proteinExistence type="predicted"/>
<dbReference type="RefSeq" id="WP_138126609.1">
    <property type="nucleotide sequence ID" value="NZ_SWLG01000007.1"/>
</dbReference>
<dbReference type="AlphaFoldDB" id="A0A5R9F471"/>
<keyword evidence="2" id="KW-1185">Reference proteome</keyword>
<name>A0A5R9F471_9BACL</name>
<dbReference type="Proteomes" id="UP000308230">
    <property type="component" value="Unassembled WGS sequence"/>
</dbReference>
<comment type="caution">
    <text evidence="1">The sequence shown here is derived from an EMBL/GenBank/DDBJ whole genome shotgun (WGS) entry which is preliminary data.</text>
</comment>
<accession>A0A5R9F471</accession>
<dbReference type="EMBL" id="SWLG01000007">
    <property type="protein sequence ID" value="TLS37180.1"/>
    <property type="molecule type" value="Genomic_DNA"/>
</dbReference>
<dbReference type="OrthoDB" id="666031at2"/>
<organism evidence="1 2">
    <name type="scientific">Exobacillus caeni</name>
    <dbReference type="NCBI Taxonomy" id="2574798"/>
    <lineage>
        <taxon>Bacteria</taxon>
        <taxon>Bacillati</taxon>
        <taxon>Bacillota</taxon>
        <taxon>Bacilli</taxon>
        <taxon>Bacillales</taxon>
        <taxon>Guptibacillaceae</taxon>
        <taxon>Exobacillus</taxon>
    </lineage>
</organism>
<evidence type="ECO:0000313" key="1">
    <source>
        <dbReference type="EMBL" id="TLS37180.1"/>
    </source>
</evidence>
<evidence type="ECO:0000313" key="2">
    <source>
        <dbReference type="Proteomes" id="UP000308230"/>
    </source>
</evidence>
<protein>
    <submittedName>
        <fullName evidence="1">Pathogenicity locus</fullName>
    </submittedName>
</protein>
<gene>
    <name evidence="1" type="ORF">FCL54_11680</name>
</gene>